<evidence type="ECO:0000313" key="1">
    <source>
        <dbReference type="EMBL" id="KAI3815762.1"/>
    </source>
</evidence>
<name>A0ACB9J6M0_9ASTR</name>
<keyword evidence="2" id="KW-1185">Reference proteome</keyword>
<gene>
    <name evidence="1" type="ORF">L1987_15443</name>
</gene>
<proteinExistence type="predicted"/>
<dbReference type="Proteomes" id="UP001056120">
    <property type="component" value="Linkage Group LG05"/>
</dbReference>
<protein>
    <submittedName>
        <fullName evidence="1">Uncharacterized protein</fullName>
    </submittedName>
</protein>
<reference evidence="2" key="1">
    <citation type="journal article" date="2022" name="Mol. Ecol. Resour.">
        <title>The genomes of chicory, endive, great burdock and yacon provide insights into Asteraceae palaeo-polyploidization history and plant inulin production.</title>
        <authorList>
            <person name="Fan W."/>
            <person name="Wang S."/>
            <person name="Wang H."/>
            <person name="Wang A."/>
            <person name="Jiang F."/>
            <person name="Liu H."/>
            <person name="Zhao H."/>
            <person name="Xu D."/>
            <person name="Zhang Y."/>
        </authorList>
    </citation>
    <scope>NUCLEOTIDE SEQUENCE [LARGE SCALE GENOMIC DNA]</scope>
    <source>
        <strain evidence="2">cv. Yunnan</strain>
    </source>
</reference>
<evidence type="ECO:0000313" key="2">
    <source>
        <dbReference type="Proteomes" id="UP001056120"/>
    </source>
</evidence>
<organism evidence="1 2">
    <name type="scientific">Smallanthus sonchifolius</name>
    <dbReference type="NCBI Taxonomy" id="185202"/>
    <lineage>
        <taxon>Eukaryota</taxon>
        <taxon>Viridiplantae</taxon>
        <taxon>Streptophyta</taxon>
        <taxon>Embryophyta</taxon>
        <taxon>Tracheophyta</taxon>
        <taxon>Spermatophyta</taxon>
        <taxon>Magnoliopsida</taxon>
        <taxon>eudicotyledons</taxon>
        <taxon>Gunneridae</taxon>
        <taxon>Pentapetalae</taxon>
        <taxon>asterids</taxon>
        <taxon>campanulids</taxon>
        <taxon>Asterales</taxon>
        <taxon>Asteraceae</taxon>
        <taxon>Asteroideae</taxon>
        <taxon>Heliantheae alliance</taxon>
        <taxon>Millerieae</taxon>
        <taxon>Smallanthus</taxon>
    </lineage>
</organism>
<reference evidence="1 2" key="2">
    <citation type="journal article" date="2022" name="Mol. Ecol. Resour.">
        <title>The genomes of chicory, endive, great burdock and yacon provide insights into Asteraceae paleo-polyploidization history and plant inulin production.</title>
        <authorList>
            <person name="Fan W."/>
            <person name="Wang S."/>
            <person name="Wang H."/>
            <person name="Wang A."/>
            <person name="Jiang F."/>
            <person name="Liu H."/>
            <person name="Zhao H."/>
            <person name="Xu D."/>
            <person name="Zhang Y."/>
        </authorList>
    </citation>
    <scope>NUCLEOTIDE SEQUENCE [LARGE SCALE GENOMIC DNA]</scope>
    <source>
        <strain evidence="2">cv. Yunnan</strain>
        <tissue evidence="1">Leaves</tissue>
    </source>
</reference>
<accession>A0ACB9J6M0</accession>
<comment type="caution">
    <text evidence="1">The sequence shown here is derived from an EMBL/GenBank/DDBJ whole genome shotgun (WGS) entry which is preliminary data.</text>
</comment>
<sequence>MSFTAVVVWAGLREGVDVGKQLGDGLDGGLRKDDEDGVSFTVVVVVVNIFTVEIVGSYMVTVIVRVLQ</sequence>
<dbReference type="EMBL" id="CM042022">
    <property type="protein sequence ID" value="KAI3815762.1"/>
    <property type="molecule type" value="Genomic_DNA"/>
</dbReference>